<dbReference type="GO" id="GO:0006508">
    <property type="term" value="P:proteolysis"/>
    <property type="evidence" value="ECO:0007669"/>
    <property type="project" value="UniProtKB-KW"/>
</dbReference>
<evidence type="ECO:0000256" key="3">
    <source>
        <dbReference type="ARBA" id="ARBA00022801"/>
    </source>
</evidence>
<evidence type="ECO:0000313" key="7">
    <source>
        <dbReference type="Proteomes" id="UP001367676"/>
    </source>
</evidence>
<dbReference type="PANTHER" id="PTHR46468">
    <property type="entry name" value="SENTRIN-SPECIFIC PROTEASE 8"/>
    <property type="match status" value="1"/>
</dbReference>
<dbReference type="PROSITE" id="PS50600">
    <property type="entry name" value="ULP_PROTEASE"/>
    <property type="match status" value="1"/>
</dbReference>
<keyword evidence="7" id="KW-1185">Reference proteome</keyword>
<dbReference type="Gene3D" id="3.40.395.10">
    <property type="entry name" value="Adenoviral Proteinase, Chain A"/>
    <property type="match status" value="1"/>
</dbReference>
<dbReference type="Proteomes" id="UP001367676">
    <property type="component" value="Unassembled WGS sequence"/>
</dbReference>
<evidence type="ECO:0000256" key="1">
    <source>
        <dbReference type="ARBA" id="ARBA00005234"/>
    </source>
</evidence>
<organism evidence="6 7">
    <name type="scientific">Parthenolecanium corni</name>
    <dbReference type="NCBI Taxonomy" id="536013"/>
    <lineage>
        <taxon>Eukaryota</taxon>
        <taxon>Metazoa</taxon>
        <taxon>Ecdysozoa</taxon>
        <taxon>Arthropoda</taxon>
        <taxon>Hexapoda</taxon>
        <taxon>Insecta</taxon>
        <taxon>Pterygota</taxon>
        <taxon>Neoptera</taxon>
        <taxon>Paraneoptera</taxon>
        <taxon>Hemiptera</taxon>
        <taxon>Sternorrhyncha</taxon>
        <taxon>Coccoidea</taxon>
        <taxon>Coccidae</taxon>
        <taxon>Parthenolecanium</taxon>
    </lineage>
</organism>
<dbReference type="SUPFAM" id="SSF54001">
    <property type="entry name" value="Cysteine proteinases"/>
    <property type="match status" value="1"/>
</dbReference>
<gene>
    <name evidence="6" type="ORF">V9T40_003737</name>
</gene>
<dbReference type="EMBL" id="JBBCAQ010000006">
    <property type="protein sequence ID" value="KAK7603738.1"/>
    <property type="molecule type" value="Genomic_DNA"/>
</dbReference>
<dbReference type="InterPro" id="IPR044613">
    <property type="entry name" value="Nep1/2-like"/>
</dbReference>
<keyword evidence="2" id="KW-0645">Protease</keyword>
<keyword evidence="3" id="KW-0378">Hydrolase</keyword>
<sequence length="216" mass="25079">MSNTVVLNYQDCVIRQSDIEILKSNSWLTDSIIGFYFQYLEREIYTNKDFLFISPEVTQCIKSSNPGEIPVFLDPLNARQYLVIFFPLNNNENVYASGGSHWSLLVYFRSENVFYHFDSSNDINDFQASKLASKLQHYFDRNATVNVKEGNSLQQSNSYDCGIYLLCNVDNIARHVRSNRRLDNLPYISKEEVKLKRASLLSLIYTLQKKCLNSSY</sequence>
<dbReference type="GO" id="GO:0019784">
    <property type="term" value="F:deNEDDylase activity"/>
    <property type="evidence" value="ECO:0007669"/>
    <property type="project" value="InterPro"/>
</dbReference>
<protein>
    <recommendedName>
        <fullName evidence="5">Ubiquitin-like protease family profile domain-containing protein</fullName>
    </recommendedName>
</protein>
<dbReference type="GO" id="GO:0008234">
    <property type="term" value="F:cysteine-type peptidase activity"/>
    <property type="evidence" value="ECO:0007669"/>
    <property type="project" value="UniProtKB-KW"/>
</dbReference>
<evidence type="ECO:0000256" key="2">
    <source>
        <dbReference type="ARBA" id="ARBA00022670"/>
    </source>
</evidence>
<dbReference type="Pfam" id="PF02902">
    <property type="entry name" value="Peptidase_C48"/>
    <property type="match status" value="1"/>
</dbReference>
<comment type="similarity">
    <text evidence="1">Belongs to the peptidase C48 family.</text>
</comment>
<reference evidence="6 7" key="1">
    <citation type="submission" date="2024-03" db="EMBL/GenBank/DDBJ databases">
        <title>Adaptation during the transition from Ophiocordyceps entomopathogen to insect associate is accompanied by gene loss and intensified selection.</title>
        <authorList>
            <person name="Ward C.M."/>
            <person name="Onetto C.A."/>
            <person name="Borneman A.R."/>
        </authorList>
    </citation>
    <scope>NUCLEOTIDE SEQUENCE [LARGE SCALE GENOMIC DNA]</scope>
    <source>
        <strain evidence="6">AWRI1</strain>
        <tissue evidence="6">Single Adult Female</tissue>
    </source>
</reference>
<name>A0AAN9Y882_9HEMI</name>
<accession>A0AAN9Y882</accession>
<comment type="caution">
    <text evidence="6">The sequence shown here is derived from an EMBL/GenBank/DDBJ whole genome shotgun (WGS) entry which is preliminary data.</text>
</comment>
<proteinExistence type="inferred from homology"/>
<keyword evidence="4" id="KW-0788">Thiol protease</keyword>
<evidence type="ECO:0000313" key="6">
    <source>
        <dbReference type="EMBL" id="KAK7603738.1"/>
    </source>
</evidence>
<dbReference type="InterPro" id="IPR038765">
    <property type="entry name" value="Papain-like_cys_pep_sf"/>
</dbReference>
<dbReference type="PANTHER" id="PTHR46468:SF1">
    <property type="entry name" value="SENTRIN-SPECIFIC PROTEASE 8"/>
    <property type="match status" value="1"/>
</dbReference>
<evidence type="ECO:0000259" key="5">
    <source>
        <dbReference type="PROSITE" id="PS50600"/>
    </source>
</evidence>
<dbReference type="GO" id="GO:0000338">
    <property type="term" value="P:protein deneddylation"/>
    <property type="evidence" value="ECO:0007669"/>
    <property type="project" value="TreeGrafter"/>
</dbReference>
<feature type="domain" description="Ubiquitin-like protease family profile" evidence="5">
    <location>
        <begin position="12"/>
        <end position="172"/>
    </location>
</feature>
<dbReference type="InterPro" id="IPR003653">
    <property type="entry name" value="Peptidase_C48_C"/>
</dbReference>
<dbReference type="AlphaFoldDB" id="A0AAN9Y882"/>
<evidence type="ECO:0000256" key="4">
    <source>
        <dbReference type="ARBA" id="ARBA00022807"/>
    </source>
</evidence>